<keyword evidence="5" id="KW-1185">Reference proteome</keyword>
<protein>
    <recommendedName>
        <fullName evidence="3">Stealth protein CR1 conserved region 1 domain-containing protein</fullName>
    </recommendedName>
</protein>
<dbReference type="Proteomes" id="UP001221757">
    <property type="component" value="Unassembled WGS sequence"/>
</dbReference>
<dbReference type="GO" id="GO:0003976">
    <property type="term" value="F:UDP-N-acetylglucosamine-lysosomal-enzyme N-acetylglucosaminephosphotransferase activity"/>
    <property type="evidence" value="ECO:0007669"/>
    <property type="project" value="TreeGrafter"/>
</dbReference>
<evidence type="ECO:0000313" key="4">
    <source>
        <dbReference type="EMBL" id="KAJ7628067.1"/>
    </source>
</evidence>
<dbReference type="Pfam" id="PF17101">
    <property type="entry name" value="Stealth_CR1"/>
    <property type="match status" value="1"/>
</dbReference>
<evidence type="ECO:0000259" key="3">
    <source>
        <dbReference type="Pfam" id="PF17101"/>
    </source>
</evidence>
<dbReference type="EMBL" id="JARKIE010000560">
    <property type="protein sequence ID" value="KAJ7628067.1"/>
    <property type="molecule type" value="Genomic_DNA"/>
</dbReference>
<accession>A0AAD7BQL2</accession>
<feature type="transmembrane region" description="Helical" evidence="2">
    <location>
        <begin position="27"/>
        <end position="50"/>
    </location>
</feature>
<proteinExistence type="predicted"/>
<organism evidence="4 5">
    <name type="scientific">Mycena rosella</name>
    <name type="common">Pink bonnet</name>
    <name type="synonym">Agaricus rosellus</name>
    <dbReference type="NCBI Taxonomy" id="1033263"/>
    <lineage>
        <taxon>Eukaryota</taxon>
        <taxon>Fungi</taxon>
        <taxon>Dikarya</taxon>
        <taxon>Basidiomycota</taxon>
        <taxon>Agaricomycotina</taxon>
        <taxon>Agaricomycetes</taxon>
        <taxon>Agaricomycetidae</taxon>
        <taxon>Agaricales</taxon>
        <taxon>Marasmiineae</taxon>
        <taxon>Mycenaceae</taxon>
        <taxon>Mycena</taxon>
    </lineage>
</organism>
<feature type="domain" description="Stealth protein CR1 conserved region 1" evidence="3">
    <location>
        <begin position="152"/>
        <end position="172"/>
    </location>
</feature>
<gene>
    <name evidence="4" type="ORF">B0H17DRAFT_1187959</name>
</gene>
<keyword evidence="2" id="KW-0472">Membrane</keyword>
<keyword evidence="2" id="KW-0812">Transmembrane</keyword>
<sequence length="695" mass="77771">MIPRQQTLGWIPLDLHKLLFNRSRLKLRIICTAICLTVVLSLTSISLIFIQPPIEYAAVPQTIIGIPTPPPVIPPPILVRPGLGITAPVTEGVGASLYHPFIPPLPAGYLVNQTVRPIKAHRSISDECLDRWVSTGQWNDPCGEGMVQDAIVDLVYVWVNGSDPLHVEARAKLVAAMNYTTTEARFREHDELRYSLRAARIATENWPHTRWHIITADVPHPNPNNTDHIGRLGLVPQWLDIQCAFRSPDHHPSIHLHHDTEIFRLTGRPDTRLTSVDATDWLSKVIPSFNSHAVESQLPQLNPEIVADSIVALNDDQFLMMPIPPSAFHSTLYGPVFRMQPHLLVGADASGDADGNGEWRSLGWSSHLMSQRFGSRKRPYTQHNARALSVPLMHEMSLTFGFYSAATPLSQFRGSHNAPEELEVNTIFMATHFVIERHREALLWSWVVGKWGGHRGVLGRDQKKRMWRELGGREGDTLNLRKATRSTMEDLELNMWMAGVVPPRSPNPKVVGTTKYTWVSMDGYSASFEHLAFSTVIARSECIGDEMELAWDMFLRVVKKNIACGDDIIAALMHVSITGLSIFLPEPSVRPLSEVDPIILPLEMSAEAPPFPQNPRIFAVRLLMRYAYAIGESPMNFIGPTTAAETATLLKGADGRSDVLFGINDDWSDGEVAAADKVLRDWFQRRWPNTLQCEV</sequence>
<dbReference type="InterPro" id="IPR031358">
    <property type="entry name" value="Stealth_CR1"/>
</dbReference>
<dbReference type="PANTHER" id="PTHR24045">
    <property type="match status" value="1"/>
</dbReference>
<keyword evidence="2" id="KW-1133">Transmembrane helix</keyword>
<evidence type="ECO:0000256" key="1">
    <source>
        <dbReference type="ARBA" id="ARBA00022679"/>
    </source>
</evidence>
<evidence type="ECO:0000256" key="2">
    <source>
        <dbReference type="SAM" id="Phobius"/>
    </source>
</evidence>
<comment type="caution">
    <text evidence="4">The sequence shown here is derived from an EMBL/GenBank/DDBJ whole genome shotgun (WGS) entry which is preliminary data.</text>
</comment>
<dbReference type="GO" id="GO:0046835">
    <property type="term" value="P:carbohydrate phosphorylation"/>
    <property type="evidence" value="ECO:0007669"/>
    <property type="project" value="TreeGrafter"/>
</dbReference>
<keyword evidence="1" id="KW-0808">Transferase</keyword>
<dbReference type="GO" id="GO:0005794">
    <property type="term" value="C:Golgi apparatus"/>
    <property type="evidence" value="ECO:0007669"/>
    <property type="project" value="TreeGrafter"/>
</dbReference>
<dbReference type="InterPro" id="IPR047141">
    <property type="entry name" value="Stealth"/>
</dbReference>
<dbReference type="PANTHER" id="PTHR24045:SF0">
    <property type="entry name" value="N-ACETYLGLUCOSAMINE-1-PHOSPHOTRANSFERASE SUBUNITS ALPHA_BETA"/>
    <property type="match status" value="1"/>
</dbReference>
<reference evidence="4" key="1">
    <citation type="submission" date="2023-03" db="EMBL/GenBank/DDBJ databases">
        <title>Massive genome expansion in bonnet fungi (Mycena s.s.) driven by repeated elements and novel gene families across ecological guilds.</title>
        <authorList>
            <consortium name="Lawrence Berkeley National Laboratory"/>
            <person name="Harder C.B."/>
            <person name="Miyauchi S."/>
            <person name="Viragh M."/>
            <person name="Kuo A."/>
            <person name="Thoen E."/>
            <person name="Andreopoulos B."/>
            <person name="Lu D."/>
            <person name="Skrede I."/>
            <person name="Drula E."/>
            <person name="Henrissat B."/>
            <person name="Morin E."/>
            <person name="Kohler A."/>
            <person name="Barry K."/>
            <person name="LaButti K."/>
            <person name="Morin E."/>
            <person name="Salamov A."/>
            <person name="Lipzen A."/>
            <person name="Mereny Z."/>
            <person name="Hegedus B."/>
            <person name="Baldrian P."/>
            <person name="Stursova M."/>
            <person name="Weitz H."/>
            <person name="Taylor A."/>
            <person name="Grigoriev I.V."/>
            <person name="Nagy L.G."/>
            <person name="Martin F."/>
            <person name="Kauserud H."/>
        </authorList>
    </citation>
    <scope>NUCLEOTIDE SEQUENCE</scope>
    <source>
        <strain evidence="4">CBHHK067</strain>
    </source>
</reference>
<evidence type="ECO:0000313" key="5">
    <source>
        <dbReference type="Proteomes" id="UP001221757"/>
    </source>
</evidence>
<name>A0AAD7BQL2_MYCRO</name>
<dbReference type="AlphaFoldDB" id="A0AAD7BQL2"/>